<organism evidence="1 2">
    <name type="scientific">Lysinibacillus sphaericus (strain C3-41)</name>
    <dbReference type="NCBI Taxonomy" id="444177"/>
    <lineage>
        <taxon>Bacteria</taxon>
        <taxon>Bacillati</taxon>
        <taxon>Bacillota</taxon>
        <taxon>Bacilli</taxon>
        <taxon>Bacillales</taxon>
        <taxon>Bacillaceae</taxon>
        <taxon>Lysinibacillus</taxon>
    </lineage>
</organism>
<dbReference type="Proteomes" id="UP000002164">
    <property type="component" value="Plasmid pBsph"/>
</dbReference>
<dbReference type="AlphaFoldDB" id="B1I0J2"/>
<keyword evidence="1" id="KW-0614">Plasmid</keyword>
<reference evidence="1 2" key="1">
    <citation type="journal article" date="2008" name="J. Bacteriol.">
        <title>Complete genome sequence of the mosquitocidal bacterium Bacillus sphaericus C3-41 and comparison with those of closely related Bacillus species.</title>
        <authorList>
            <person name="Hu X."/>
            <person name="Fan W."/>
            <person name="Han B."/>
            <person name="Liu H."/>
            <person name="Zheng D."/>
            <person name="Li Q."/>
            <person name="Dong W."/>
            <person name="Yan J."/>
            <person name="Gao M."/>
            <person name="Berry C."/>
            <person name="Yuan Z."/>
        </authorList>
    </citation>
    <scope>NUCLEOTIDE SEQUENCE [LARGE SCALE GENOMIC DNA]</scope>
    <source>
        <strain evidence="1 2">C3-41</strain>
        <plasmid evidence="1">pBsph</plasmid>
    </source>
</reference>
<sequence length="111" mass="12624">MNKWNNFETLEHHKGKIWVSKLFKLENRGNICYLQNGEFLMLAYVSPSMLENKLLDTVIKDIIIANGTPYMLSEDTITCSVCGNSYDEGDVNIVDYPDDVCVTCEKNYTGS</sequence>
<proteinExistence type="predicted"/>
<dbReference type="RefSeq" id="WP_012291758.1">
    <property type="nucleotide sequence ID" value="NC_010381.1"/>
</dbReference>
<dbReference type="EMBL" id="CP000818">
    <property type="protein sequence ID" value="ACA42351.1"/>
    <property type="molecule type" value="Genomic_DNA"/>
</dbReference>
<protein>
    <submittedName>
        <fullName evidence="1">Uncharacterized protein</fullName>
    </submittedName>
</protein>
<name>B1I0J2_LYSSC</name>
<evidence type="ECO:0000313" key="1">
    <source>
        <dbReference type="EMBL" id="ACA42351.1"/>
    </source>
</evidence>
<accession>B1I0J2</accession>
<evidence type="ECO:0000313" key="2">
    <source>
        <dbReference type="Proteomes" id="UP000002164"/>
    </source>
</evidence>
<dbReference type="HOGENOM" id="CLU_2155253_0_0_9"/>
<gene>
    <name evidence="1" type="ordered locus">Bsph_p121</name>
</gene>
<dbReference type="KEGG" id="lsp:Bsph_p121"/>
<geneLocation type="plasmid" evidence="1 2">
    <name>pBsph</name>
</geneLocation>
<dbReference type="EnsemblBacteria" id="ACA42351">
    <property type="protein sequence ID" value="ACA42351"/>
    <property type="gene ID" value="Bsph_p121"/>
</dbReference>